<dbReference type="InterPro" id="IPR052187">
    <property type="entry name" value="MFSD1"/>
</dbReference>
<proteinExistence type="inferred from homology"/>
<comment type="function">
    <text evidence="23">Lysosomal dipeptide uniporter that selectively exports lysine, arginine or histidine-containing dipeptides with a net positive charge from the lysosome lumen into the cytosol. Could play a role in a specific type of protein O-glycosylation indirectly regulating macrophages migration and tissue invasion. Also essential for liver homeostasis.</text>
</comment>
<comment type="catalytic activity">
    <reaction evidence="14">
        <text>L-aspartyl-L-lysine(out) = L-aspartyl-L-lysine(in)</text>
        <dbReference type="Rhea" id="RHEA:79411"/>
        <dbReference type="ChEBI" id="CHEBI:229953"/>
    </reaction>
</comment>
<comment type="catalytic activity">
    <reaction evidence="20">
        <text>L-lysyl-glycine(out) = L-lysyl-glycine(in)</text>
        <dbReference type="Rhea" id="RHEA:79407"/>
        <dbReference type="ChEBI" id="CHEBI:191202"/>
    </reaction>
</comment>
<feature type="transmembrane region" description="Helical" evidence="25">
    <location>
        <begin position="281"/>
        <end position="307"/>
    </location>
</feature>
<dbReference type="Pfam" id="PF07690">
    <property type="entry name" value="MFS_1"/>
    <property type="match status" value="1"/>
</dbReference>
<dbReference type="OrthoDB" id="424834at2759"/>
<sequence>MAENSGYDSDVEGINEKSPLLSSGVPRGVNGDYDVEYAGQLTGCGAWRICDPRSLWHRYTFILVLTCLLSFGSYYCYDTPAALEEQIKEDLQIDTSAYVLLYSLYSWPNVVLCFFGGFLIDRVFGIRIGTLVFGGFVLVGQLIFSLGALFDNWICMVAGRFVFGLGGENLAVAQNTYAVTWFKEKELNMVFGLQLSFSRIGSTLNMNVNKPIYDSINPDLVGYKRLGYTLLVGVAMCVFSVICGIIIGILDYRAEKILNRKQAGTGEVIKIRDVKDFPASLWLIFLICVFYYVTVFPFIGIGVVFFSEKYGLVPAEANIVNSLVYFISAGASPVFGFVVDKTGRNIFWVILGTIITLGCHLTLAFTFITPFLVMSIMGLAYSILACALWPLVAFIMPEHQLGTSYGFMQSIQNLGLAVVTIIIGVIVDGSGYLILEVFMCAMLCVAIIFCVLLYLIDTSRRLGLNLSAKERKQIKEAKQREREMQSECEKDK</sequence>
<evidence type="ECO:0000256" key="5">
    <source>
        <dbReference type="ARBA" id="ARBA00022989"/>
    </source>
</evidence>
<comment type="catalytic activity">
    <reaction evidence="11">
        <text>L-alpha-aminoacyl-L-histidine(out) = L-alpha-aminoacyl-L-histidine(in)</text>
        <dbReference type="Rhea" id="RHEA:79375"/>
        <dbReference type="ChEBI" id="CHEBI:229967"/>
    </reaction>
</comment>
<keyword evidence="3" id="KW-0813">Transport</keyword>
<feature type="transmembrane region" description="Helical" evidence="25">
    <location>
        <begin position="59"/>
        <end position="77"/>
    </location>
</feature>
<evidence type="ECO:0000256" key="14">
    <source>
        <dbReference type="ARBA" id="ARBA00044898"/>
    </source>
</evidence>
<keyword evidence="6 25" id="KW-0472">Membrane</keyword>
<evidence type="ECO:0000256" key="7">
    <source>
        <dbReference type="ARBA" id="ARBA00023228"/>
    </source>
</evidence>
<feature type="transmembrane region" description="Helical" evidence="25">
    <location>
        <begin position="374"/>
        <end position="395"/>
    </location>
</feature>
<dbReference type="GO" id="GO:0022857">
    <property type="term" value="F:transmembrane transporter activity"/>
    <property type="evidence" value="ECO:0007669"/>
    <property type="project" value="InterPro"/>
</dbReference>
<dbReference type="GO" id="GO:0005765">
    <property type="term" value="C:lysosomal membrane"/>
    <property type="evidence" value="ECO:0007669"/>
    <property type="project" value="UniProtKB-SubCell"/>
</dbReference>
<evidence type="ECO:0000256" key="18">
    <source>
        <dbReference type="ARBA" id="ARBA00044912"/>
    </source>
</evidence>
<evidence type="ECO:0000256" key="19">
    <source>
        <dbReference type="ARBA" id="ARBA00044919"/>
    </source>
</evidence>
<evidence type="ECO:0000256" key="17">
    <source>
        <dbReference type="ARBA" id="ARBA00044903"/>
    </source>
</evidence>
<name>A0A8B7YRP6_ACAPL</name>
<feature type="transmembrane region" description="Helical" evidence="25">
    <location>
        <begin position="346"/>
        <end position="368"/>
    </location>
</feature>
<comment type="catalytic activity">
    <reaction evidence="17">
        <text>L-arginyl-glycine(out) = L-arginyl-glycine(in)</text>
        <dbReference type="Rhea" id="RHEA:79391"/>
        <dbReference type="ChEBI" id="CHEBI:229955"/>
    </reaction>
</comment>
<feature type="transmembrane region" description="Helical" evidence="25">
    <location>
        <begin position="407"/>
        <end position="427"/>
    </location>
</feature>
<evidence type="ECO:0000256" key="22">
    <source>
        <dbReference type="ARBA" id="ARBA00045018"/>
    </source>
</evidence>
<keyword evidence="27" id="KW-1185">Reference proteome</keyword>
<dbReference type="RefSeq" id="XP_022095135.1">
    <property type="nucleotide sequence ID" value="XM_022239443.1"/>
</dbReference>
<reference evidence="28 29" key="1">
    <citation type="submission" date="2025-04" db="UniProtKB">
        <authorList>
            <consortium name="RefSeq"/>
        </authorList>
    </citation>
    <scope>IDENTIFICATION</scope>
</reference>
<evidence type="ECO:0000256" key="1">
    <source>
        <dbReference type="ARBA" id="ARBA00004155"/>
    </source>
</evidence>
<evidence type="ECO:0000256" key="11">
    <source>
        <dbReference type="ARBA" id="ARBA00044884"/>
    </source>
</evidence>
<comment type="catalytic activity">
    <reaction evidence="8">
        <text>L-lysyl-L-alanine(out) = L-lysyl-L-alanine(in)</text>
        <dbReference type="Rhea" id="RHEA:79399"/>
        <dbReference type="ChEBI" id="CHEBI:229954"/>
    </reaction>
</comment>
<comment type="catalytic activity">
    <reaction evidence="15">
        <text>L-arginyl-L-alpha-amino acid(out) = L-arginyl-L-alpha-amino acid(in)</text>
        <dbReference type="Rhea" id="RHEA:79371"/>
        <dbReference type="ChEBI" id="CHEBI:84315"/>
    </reaction>
</comment>
<evidence type="ECO:0000256" key="3">
    <source>
        <dbReference type="ARBA" id="ARBA00022448"/>
    </source>
</evidence>
<dbReference type="GeneID" id="110981671"/>
<comment type="catalytic activity">
    <reaction evidence="12">
        <text>L-lysyl-L-alpha-amino acid(out) = L-lysyl-L-alpha-amino acid(in)</text>
        <dbReference type="Rhea" id="RHEA:79387"/>
        <dbReference type="ChEBI" id="CHEBI:229965"/>
    </reaction>
</comment>
<dbReference type="PANTHER" id="PTHR23512">
    <property type="entry name" value="MAJOR FACILITATOR SUPERFAMILY DOMAIN-CONTAINING PROTEIN 1"/>
    <property type="match status" value="1"/>
</dbReference>
<comment type="catalytic activity">
    <reaction evidence="19">
        <text>L-alanyl-L-lysine(out) = L-alanyl-L-lysine(in)</text>
        <dbReference type="Rhea" id="RHEA:79415"/>
        <dbReference type="ChEBI" id="CHEBI:192470"/>
    </reaction>
</comment>
<feature type="transmembrane region" description="Helical" evidence="25">
    <location>
        <begin position="228"/>
        <end position="252"/>
    </location>
</feature>
<evidence type="ECO:0000256" key="8">
    <source>
        <dbReference type="ARBA" id="ARBA00044876"/>
    </source>
</evidence>
<dbReference type="OMA" id="CVLYYSA"/>
<evidence type="ECO:0000256" key="23">
    <source>
        <dbReference type="ARBA" id="ARBA00045709"/>
    </source>
</evidence>
<evidence type="ECO:0000256" key="10">
    <source>
        <dbReference type="ARBA" id="ARBA00044881"/>
    </source>
</evidence>
<evidence type="ECO:0000313" key="29">
    <source>
        <dbReference type="RefSeq" id="XP_022095135.1"/>
    </source>
</evidence>
<dbReference type="PANTHER" id="PTHR23512:SF3">
    <property type="entry name" value="MAJOR FACILITATOR SUPERFAMILY DOMAIN-CONTAINING PROTEIN 1"/>
    <property type="match status" value="1"/>
</dbReference>
<evidence type="ECO:0000313" key="28">
    <source>
        <dbReference type="RefSeq" id="XP_022095133.1"/>
    </source>
</evidence>
<protein>
    <recommendedName>
        <fullName evidence="21">Lysosomal dipeptide transporter MFSD1</fullName>
    </recommendedName>
    <alternativeName>
        <fullName evidence="22">Major facilitator superfamily domain-containing protein 1</fullName>
    </alternativeName>
</protein>
<keyword evidence="4 25" id="KW-0812">Transmembrane</keyword>
<comment type="catalytic activity">
    <reaction evidence="9">
        <text>L-histidyl-glycine(out) = L-histidyl-glycine(in)</text>
        <dbReference type="Rhea" id="RHEA:79395"/>
        <dbReference type="ChEBI" id="CHEBI:229957"/>
    </reaction>
</comment>
<evidence type="ECO:0000313" key="27">
    <source>
        <dbReference type="Proteomes" id="UP000694845"/>
    </source>
</evidence>
<dbReference type="Gene3D" id="1.20.1250.20">
    <property type="entry name" value="MFS general substrate transporter like domains"/>
    <property type="match status" value="2"/>
</dbReference>
<evidence type="ECO:0000256" key="20">
    <source>
        <dbReference type="ARBA" id="ARBA00044924"/>
    </source>
</evidence>
<evidence type="ECO:0000256" key="25">
    <source>
        <dbReference type="SAM" id="Phobius"/>
    </source>
</evidence>
<comment type="subunit">
    <text evidence="24">Homodimer. Interacts with lysosomal protein GLMP (via lumenal domain); the interaction starts while both proteins are still in the endoplasmic reticulum and is required for stabilization of MFSD1 in lysosomes but has no direct effect on its targeting to lysosomes or transporter activity.</text>
</comment>
<dbReference type="CDD" id="cd17340">
    <property type="entry name" value="MFS_MFSD1"/>
    <property type="match status" value="1"/>
</dbReference>
<evidence type="ECO:0000259" key="26">
    <source>
        <dbReference type="PROSITE" id="PS50850"/>
    </source>
</evidence>
<feature type="transmembrane region" description="Helical" evidence="25">
    <location>
        <begin position="131"/>
        <end position="150"/>
    </location>
</feature>
<evidence type="ECO:0000256" key="16">
    <source>
        <dbReference type="ARBA" id="ARBA00044900"/>
    </source>
</evidence>
<accession>A0A8B7YRP6</accession>
<evidence type="ECO:0000256" key="24">
    <source>
        <dbReference type="ARBA" id="ARBA00046376"/>
    </source>
</evidence>
<evidence type="ECO:0000256" key="2">
    <source>
        <dbReference type="ARBA" id="ARBA00008335"/>
    </source>
</evidence>
<feature type="domain" description="Major facilitator superfamily (MFS) profile" evidence="26">
    <location>
        <begin position="59"/>
        <end position="460"/>
    </location>
</feature>
<evidence type="ECO:0000256" key="6">
    <source>
        <dbReference type="ARBA" id="ARBA00023136"/>
    </source>
</evidence>
<organism evidence="27 29">
    <name type="scientific">Acanthaster planci</name>
    <name type="common">Crown-of-thorns starfish</name>
    <dbReference type="NCBI Taxonomy" id="133434"/>
    <lineage>
        <taxon>Eukaryota</taxon>
        <taxon>Metazoa</taxon>
        <taxon>Echinodermata</taxon>
        <taxon>Eleutherozoa</taxon>
        <taxon>Asterozoa</taxon>
        <taxon>Asteroidea</taxon>
        <taxon>Valvatacea</taxon>
        <taxon>Valvatida</taxon>
        <taxon>Acanthasteridae</taxon>
        <taxon>Acanthaster</taxon>
    </lineage>
</organism>
<comment type="subcellular location">
    <subcellularLocation>
        <location evidence="1">Lysosome membrane</location>
        <topology evidence="1">Multi-pass membrane protein</topology>
    </subcellularLocation>
</comment>
<dbReference type="Proteomes" id="UP000694845">
    <property type="component" value="Unplaced"/>
</dbReference>
<feature type="transmembrane region" description="Helical" evidence="25">
    <location>
        <begin position="97"/>
        <end position="119"/>
    </location>
</feature>
<dbReference type="InterPro" id="IPR011701">
    <property type="entry name" value="MFS"/>
</dbReference>
<comment type="catalytic activity">
    <reaction evidence="18">
        <text>L-histidyl-L-alpha-amino acid(out) = L-histidyl-L-alpha-amino acid(in)</text>
        <dbReference type="Rhea" id="RHEA:79379"/>
        <dbReference type="ChEBI" id="CHEBI:229964"/>
    </reaction>
</comment>
<gene>
    <name evidence="28 29" type="primary">LOC110981671</name>
</gene>
<comment type="catalytic activity">
    <reaction evidence="10">
        <text>L-alpha-aminoacyl-L-arginine(out) = L-alpha-aminoacyl-L-arginine(in)</text>
        <dbReference type="Rhea" id="RHEA:79367"/>
        <dbReference type="ChEBI" id="CHEBI:229968"/>
    </reaction>
</comment>
<dbReference type="InterPro" id="IPR036259">
    <property type="entry name" value="MFS_trans_sf"/>
</dbReference>
<evidence type="ECO:0000256" key="12">
    <source>
        <dbReference type="ARBA" id="ARBA00044891"/>
    </source>
</evidence>
<evidence type="ECO:0000256" key="15">
    <source>
        <dbReference type="ARBA" id="ARBA00044899"/>
    </source>
</evidence>
<dbReference type="RefSeq" id="XP_022095133.1">
    <property type="nucleotide sequence ID" value="XM_022239441.1"/>
</dbReference>
<feature type="transmembrane region" description="Helical" evidence="25">
    <location>
        <begin position="433"/>
        <end position="456"/>
    </location>
</feature>
<comment type="catalytic activity">
    <reaction evidence="13">
        <text>L-alpha-aminoacyl-L-lysine(out) = L-alpha-aminoacyl-L-lysine(in)</text>
        <dbReference type="Rhea" id="RHEA:79383"/>
        <dbReference type="ChEBI" id="CHEBI:229966"/>
    </reaction>
</comment>
<keyword evidence="5 25" id="KW-1133">Transmembrane helix</keyword>
<dbReference type="SUPFAM" id="SSF103473">
    <property type="entry name" value="MFS general substrate transporter"/>
    <property type="match status" value="1"/>
</dbReference>
<dbReference type="KEGG" id="aplc:110981671"/>
<keyword evidence="7" id="KW-0458">Lysosome</keyword>
<evidence type="ECO:0000256" key="4">
    <source>
        <dbReference type="ARBA" id="ARBA00022692"/>
    </source>
</evidence>
<dbReference type="InterPro" id="IPR020846">
    <property type="entry name" value="MFS_dom"/>
</dbReference>
<feature type="transmembrane region" description="Helical" evidence="25">
    <location>
        <begin position="319"/>
        <end position="339"/>
    </location>
</feature>
<dbReference type="CTD" id="64747"/>
<comment type="similarity">
    <text evidence="2">Belongs to the major facilitator superfamily.</text>
</comment>
<comment type="catalytic activity">
    <reaction evidence="16">
        <text>L-lysyl-L-lysine(out) = L-lysyl-L-lysine(in)</text>
        <dbReference type="Rhea" id="RHEA:79403"/>
        <dbReference type="ChEBI" id="CHEBI:229956"/>
    </reaction>
</comment>
<dbReference type="PROSITE" id="PS50850">
    <property type="entry name" value="MFS"/>
    <property type="match status" value="1"/>
</dbReference>
<dbReference type="AlphaFoldDB" id="A0A8B7YRP6"/>
<evidence type="ECO:0000256" key="13">
    <source>
        <dbReference type="ARBA" id="ARBA00044893"/>
    </source>
</evidence>
<evidence type="ECO:0000256" key="21">
    <source>
        <dbReference type="ARBA" id="ARBA00044985"/>
    </source>
</evidence>
<evidence type="ECO:0000256" key="9">
    <source>
        <dbReference type="ARBA" id="ARBA00044878"/>
    </source>
</evidence>